<keyword evidence="3" id="KW-0235">DNA replication</keyword>
<evidence type="ECO:0000256" key="3">
    <source>
        <dbReference type="ARBA" id="ARBA00022705"/>
    </source>
</evidence>
<dbReference type="PANTHER" id="PTHR34388:SF1">
    <property type="entry name" value="DNA POLYMERASE III SUBUNIT DELTA"/>
    <property type="match status" value="1"/>
</dbReference>
<evidence type="ECO:0000256" key="1">
    <source>
        <dbReference type="ARBA" id="ARBA00022679"/>
    </source>
</evidence>
<protein>
    <submittedName>
        <fullName evidence="5">DNA polymerase III subunit delta</fullName>
        <ecNumber evidence="5">2.7.7.7</ecNumber>
    </submittedName>
</protein>
<keyword evidence="6" id="KW-1185">Reference proteome</keyword>
<evidence type="ECO:0000256" key="2">
    <source>
        <dbReference type="ARBA" id="ARBA00022695"/>
    </source>
</evidence>
<dbReference type="Proteomes" id="UP001197214">
    <property type="component" value="Unassembled WGS sequence"/>
</dbReference>
<keyword evidence="2 5" id="KW-0548">Nucleotidyltransferase</keyword>
<accession>A0ABS6XKH5</accession>
<comment type="caution">
    <text evidence="5">The sequence shown here is derived from an EMBL/GenBank/DDBJ whole genome shotgun (WGS) entry which is preliminary data.</text>
</comment>
<dbReference type="RefSeq" id="WP_219237823.1">
    <property type="nucleotide sequence ID" value="NZ_JAHWZX010000005.1"/>
</dbReference>
<dbReference type="EC" id="2.7.7.7" evidence="5"/>
<evidence type="ECO:0000256" key="4">
    <source>
        <dbReference type="ARBA" id="ARBA00022932"/>
    </source>
</evidence>
<evidence type="ECO:0000313" key="5">
    <source>
        <dbReference type="EMBL" id="MBW4330713.1"/>
    </source>
</evidence>
<proteinExistence type="predicted"/>
<sequence>MKTNAGSIQRHLDRPDPDIRLYLFHGPDEAGAHGYAARLAAAMGDGLERVDIEPAALRSEPGRLIDEAAALSLFGDRRLIRISAAGEECFEAVKLLTSAAQPMANPVVIIAPGLKGSGRTVKLAVTASNAISLACYVPEGAEAARLAATMARDTGVRLTGDAPGRLWELCGGDRAVLAREIEKLALFLDAASDRPREADIAALEAIAADREEAQLFETIALIVDGDSAAVGDALRTLDDGPGPVPLLRQLAKKLVTLAALRAEVDGGATIADVIERHRIFFKEKPATSRALRRWDSARLVQAIDRVRQSERQMMSSDSAGDIVTRHLGVRLADSIARRG</sequence>
<evidence type="ECO:0000313" key="6">
    <source>
        <dbReference type="Proteomes" id="UP001197214"/>
    </source>
</evidence>
<keyword evidence="4" id="KW-0239">DNA-directed DNA polymerase</keyword>
<reference evidence="5 6" key="1">
    <citation type="submission" date="2021-07" db="EMBL/GenBank/DDBJ databases">
        <title>Stakelama flava sp. nov., a novel endophytic bacterium isolated from branch of Kandelia candel.</title>
        <authorList>
            <person name="Tuo L."/>
        </authorList>
    </citation>
    <scope>NUCLEOTIDE SEQUENCE [LARGE SCALE GENOMIC DNA]</scope>
    <source>
        <strain evidence="5 6">CBK3Z-3</strain>
    </source>
</reference>
<gene>
    <name evidence="5" type="primary">holA</name>
    <name evidence="5" type="ORF">KY084_07450</name>
</gene>
<organism evidence="5 6">
    <name type="scientific">Stakelama flava</name>
    <dbReference type="NCBI Taxonomy" id="2860338"/>
    <lineage>
        <taxon>Bacteria</taxon>
        <taxon>Pseudomonadati</taxon>
        <taxon>Pseudomonadota</taxon>
        <taxon>Alphaproteobacteria</taxon>
        <taxon>Sphingomonadales</taxon>
        <taxon>Sphingomonadaceae</taxon>
        <taxon>Stakelama</taxon>
    </lineage>
</organism>
<dbReference type="EMBL" id="JAHWZX010000005">
    <property type="protein sequence ID" value="MBW4330713.1"/>
    <property type="molecule type" value="Genomic_DNA"/>
</dbReference>
<dbReference type="NCBIfam" id="TIGR01128">
    <property type="entry name" value="holA"/>
    <property type="match status" value="1"/>
</dbReference>
<dbReference type="PANTHER" id="PTHR34388">
    <property type="entry name" value="DNA POLYMERASE III SUBUNIT DELTA"/>
    <property type="match status" value="1"/>
</dbReference>
<name>A0ABS6XKH5_9SPHN</name>
<dbReference type="InterPro" id="IPR005790">
    <property type="entry name" value="DNA_polIII_delta"/>
</dbReference>
<keyword evidence="1 5" id="KW-0808">Transferase</keyword>
<dbReference type="GO" id="GO:0003887">
    <property type="term" value="F:DNA-directed DNA polymerase activity"/>
    <property type="evidence" value="ECO:0007669"/>
    <property type="project" value="UniProtKB-EC"/>
</dbReference>